<keyword evidence="3" id="KW-0418">Kinase</keyword>
<organism evidence="3 4">
    <name type="scientific">Nonomuraea maritima</name>
    <dbReference type="NCBI Taxonomy" id="683260"/>
    <lineage>
        <taxon>Bacteria</taxon>
        <taxon>Bacillati</taxon>
        <taxon>Actinomycetota</taxon>
        <taxon>Actinomycetes</taxon>
        <taxon>Streptosporangiales</taxon>
        <taxon>Streptosporangiaceae</taxon>
        <taxon>Nonomuraea</taxon>
    </lineage>
</organism>
<proteinExistence type="predicted"/>
<accession>A0A1G9RM22</accession>
<keyword evidence="4" id="KW-1185">Reference proteome</keyword>
<keyword evidence="1" id="KW-0723">Serine/threonine-protein kinase</keyword>
<protein>
    <submittedName>
        <fullName evidence="3">Anti-sigma regulatory factor (Ser/Thr protein kinase)</fullName>
    </submittedName>
</protein>
<dbReference type="CDD" id="cd16936">
    <property type="entry name" value="HATPase_RsbW-like"/>
    <property type="match status" value="1"/>
</dbReference>
<name>A0A1G9RM22_9ACTN</name>
<dbReference type="EMBL" id="FNFB01000046">
    <property type="protein sequence ID" value="SDM23455.1"/>
    <property type="molecule type" value="Genomic_DNA"/>
</dbReference>
<dbReference type="RefSeq" id="WP_090773925.1">
    <property type="nucleotide sequence ID" value="NZ_FNFB01000046.1"/>
</dbReference>
<reference evidence="3 4" key="1">
    <citation type="submission" date="2016-10" db="EMBL/GenBank/DDBJ databases">
        <authorList>
            <person name="de Groot N.N."/>
        </authorList>
    </citation>
    <scope>NUCLEOTIDE SEQUENCE [LARGE SCALE GENOMIC DNA]</scope>
    <source>
        <strain evidence="3 4">CGMCC 4.5681</strain>
    </source>
</reference>
<dbReference type="InterPro" id="IPR036890">
    <property type="entry name" value="HATPase_C_sf"/>
</dbReference>
<dbReference type="OrthoDB" id="4284922at2"/>
<dbReference type="SUPFAM" id="SSF55874">
    <property type="entry name" value="ATPase domain of HSP90 chaperone/DNA topoisomerase II/histidine kinase"/>
    <property type="match status" value="1"/>
</dbReference>
<dbReference type="InterPro" id="IPR003594">
    <property type="entry name" value="HATPase_dom"/>
</dbReference>
<dbReference type="GO" id="GO:0004674">
    <property type="term" value="F:protein serine/threonine kinase activity"/>
    <property type="evidence" value="ECO:0007669"/>
    <property type="project" value="UniProtKB-KW"/>
</dbReference>
<dbReference type="PANTHER" id="PTHR35526:SF3">
    <property type="entry name" value="ANTI-SIGMA-F FACTOR RSBW"/>
    <property type="match status" value="1"/>
</dbReference>
<feature type="domain" description="Histidine kinase/HSP90-like ATPase" evidence="2">
    <location>
        <begin position="18"/>
        <end position="130"/>
    </location>
</feature>
<sequence>MSPALNGHTEIHKWCRNFPGTRDQVREARQFVSAYLGDRPEIDAAQLIVSELASNAIRHTRSGLPGGHFGVTLHAGSTLLIVAVLDEGSHFVPRLCEAADEDLGGRGLHLVETLTVRWGVYGDAAGRTVWALLPLTSSAPVP</sequence>
<dbReference type="Proteomes" id="UP000198683">
    <property type="component" value="Unassembled WGS sequence"/>
</dbReference>
<evidence type="ECO:0000256" key="1">
    <source>
        <dbReference type="ARBA" id="ARBA00022527"/>
    </source>
</evidence>
<keyword evidence="3" id="KW-0808">Transferase</keyword>
<gene>
    <name evidence="3" type="ORF">SAMN05421874_14633</name>
</gene>
<evidence type="ECO:0000313" key="3">
    <source>
        <dbReference type="EMBL" id="SDM23455.1"/>
    </source>
</evidence>
<dbReference type="STRING" id="683260.SAMN05421874_14633"/>
<evidence type="ECO:0000259" key="2">
    <source>
        <dbReference type="Pfam" id="PF13581"/>
    </source>
</evidence>
<dbReference type="InterPro" id="IPR050267">
    <property type="entry name" value="Anti-sigma-factor_SerPK"/>
</dbReference>
<dbReference type="Pfam" id="PF13581">
    <property type="entry name" value="HATPase_c_2"/>
    <property type="match status" value="1"/>
</dbReference>
<evidence type="ECO:0000313" key="4">
    <source>
        <dbReference type="Proteomes" id="UP000198683"/>
    </source>
</evidence>
<dbReference type="Gene3D" id="3.30.565.10">
    <property type="entry name" value="Histidine kinase-like ATPase, C-terminal domain"/>
    <property type="match status" value="1"/>
</dbReference>
<dbReference type="PANTHER" id="PTHR35526">
    <property type="entry name" value="ANTI-SIGMA-F FACTOR RSBW-RELATED"/>
    <property type="match status" value="1"/>
</dbReference>
<dbReference type="AlphaFoldDB" id="A0A1G9RM22"/>